<dbReference type="AlphaFoldDB" id="A0A0A9ASP2"/>
<dbReference type="EMBL" id="GBRH01244987">
    <property type="protein sequence ID" value="JAD52908.1"/>
    <property type="molecule type" value="Transcribed_RNA"/>
</dbReference>
<name>A0A0A9ASP2_ARUDO</name>
<proteinExistence type="predicted"/>
<protein>
    <submittedName>
        <fullName evidence="1">Uncharacterized protein</fullName>
    </submittedName>
</protein>
<reference evidence="1" key="1">
    <citation type="submission" date="2014-09" db="EMBL/GenBank/DDBJ databases">
        <authorList>
            <person name="Magalhaes I.L.F."/>
            <person name="Oliveira U."/>
            <person name="Santos F.R."/>
            <person name="Vidigal T.H.D.A."/>
            <person name="Brescovit A.D."/>
            <person name="Santos A.J."/>
        </authorList>
    </citation>
    <scope>NUCLEOTIDE SEQUENCE</scope>
    <source>
        <tissue evidence="1">Shoot tissue taken approximately 20 cm above the soil surface</tissue>
    </source>
</reference>
<reference evidence="1" key="2">
    <citation type="journal article" date="2015" name="Data Brief">
        <title>Shoot transcriptome of the giant reed, Arundo donax.</title>
        <authorList>
            <person name="Barrero R.A."/>
            <person name="Guerrero F.D."/>
            <person name="Moolhuijzen P."/>
            <person name="Goolsby J.A."/>
            <person name="Tidwell J."/>
            <person name="Bellgard S.E."/>
            <person name="Bellgard M.I."/>
        </authorList>
    </citation>
    <scope>NUCLEOTIDE SEQUENCE</scope>
    <source>
        <tissue evidence="1">Shoot tissue taken approximately 20 cm above the soil surface</tissue>
    </source>
</reference>
<evidence type="ECO:0000313" key="1">
    <source>
        <dbReference type="EMBL" id="JAD52908.1"/>
    </source>
</evidence>
<organism evidence="1">
    <name type="scientific">Arundo donax</name>
    <name type="common">Giant reed</name>
    <name type="synonym">Donax arundinaceus</name>
    <dbReference type="NCBI Taxonomy" id="35708"/>
    <lineage>
        <taxon>Eukaryota</taxon>
        <taxon>Viridiplantae</taxon>
        <taxon>Streptophyta</taxon>
        <taxon>Embryophyta</taxon>
        <taxon>Tracheophyta</taxon>
        <taxon>Spermatophyta</taxon>
        <taxon>Magnoliopsida</taxon>
        <taxon>Liliopsida</taxon>
        <taxon>Poales</taxon>
        <taxon>Poaceae</taxon>
        <taxon>PACMAD clade</taxon>
        <taxon>Arundinoideae</taxon>
        <taxon>Arundineae</taxon>
        <taxon>Arundo</taxon>
    </lineage>
</organism>
<accession>A0A0A9ASP2</accession>
<sequence>MMLLTYALRHVGEERDNFAQKERTSLENLFIYFLHFPTT</sequence>